<dbReference type="PANTHER" id="PTHR24184:SF11">
    <property type="entry name" value="ANKYRIN REPEAT AND SOCS BOX CONTAINING 3"/>
    <property type="match status" value="1"/>
</dbReference>
<feature type="coiled-coil region" evidence="1">
    <location>
        <begin position="860"/>
        <end position="887"/>
    </location>
</feature>
<feature type="coiled-coil region" evidence="1">
    <location>
        <begin position="569"/>
        <end position="621"/>
    </location>
</feature>
<feature type="compositionally biased region" description="Polar residues" evidence="2">
    <location>
        <begin position="481"/>
        <end position="498"/>
    </location>
</feature>
<feature type="region of interest" description="Disordered" evidence="2">
    <location>
        <begin position="209"/>
        <end position="248"/>
    </location>
</feature>
<dbReference type="Proteomes" id="UP000315496">
    <property type="component" value="Chromosome 2"/>
</dbReference>
<feature type="compositionally biased region" description="Polar residues" evidence="2">
    <location>
        <begin position="456"/>
        <end position="471"/>
    </location>
</feature>
<dbReference type="InterPro" id="IPR036770">
    <property type="entry name" value="Ankyrin_rpt-contain_sf"/>
</dbReference>
<dbReference type="InterPro" id="IPR002110">
    <property type="entry name" value="Ankyrin_rpt"/>
</dbReference>
<keyword evidence="4" id="KW-1185">Reference proteome</keyword>
<proteinExistence type="predicted"/>
<accession>A0A4Z1STU2</accession>
<dbReference type="Pfam" id="PF12796">
    <property type="entry name" value="Ank_2"/>
    <property type="match status" value="1"/>
</dbReference>
<feature type="region of interest" description="Disordered" evidence="2">
    <location>
        <begin position="456"/>
        <end position="523"/>
    </location>
</feature>
<comment type="caution">
    <text evidence="3">The sequence shown here is derived from an EMBL/GenBank/DDBJ whole genome shotgun (WGS) entry which is preliminary data.</text>
</comment>
<keyword evidence="1" id="KW-0175">Coiled coil</keyword>
<evidence type="ECO:0000256" key="2">
    <source>
        <dbReference type="SAM" id="MobiDB-lite"/>
    </source>
</evidence>
<dbReference type="SUPFAM" id="SSF48403">
    <property type="entry name" value="Ankyrin repeat"/>
    <property type="match status" value="1"/>
</dbReference>
<reference evidence="3 4" key="1">
    <citation type="submission" date="2019-05" db="EMBL/GenBank/DDBJ databases">
        <title>The compact genome of Giardia muris reveals important steps in the evolution of intestinal protozoan parasites.</title>
        <authorList>
            <person name="Xu F."/>
            <person name="Jimenez-Gonzalez A."/>
            <person name="Einarsson E."/>
            <person name="Astvaldsson A."/>
            <person name="Peirasmaki D."/>
            <person name="Eckmann L."/>
            <person name="Andersson J.O."/>
            <person name="Svard S.G."/>
            <person name="Jerlstrom-Hultqvist J."/>
        </authorList>
    </citation>
    <scope>NUCLEOTIDE SEQUENCE [LARGE SCALE GENOMIC DNA]</scope>
    <source>
        <strain evidence="3 4">Roberts-Thomson</strain>
    </source>
</reference>
<dbReference type="VEuPathDB" id="GiardiaDB:GMRT_15803"/>
<name>A0A4Z1STU2_GIAMU</name>
<dbReference type="EMBL" id="VDLU01000002">
    <property type="protein sequence ID" value="TNJ29160.1"/>
    <property type="molecule type" value="Genomic_DNA"/>
</dbReference>
<protein>
    <submittedName>
        <fullName evidence="3">Ankyrin repeat protein 1</fullName>
    </submittedName>
</protein>
<evidence type="ECO:0000256" key="1">
    <source>
        <dbReference type="SAM" id="Coils"/>
    </source>
</evidence>
<gene>
    <name evidence="3" type="ORF">GMRT_15803</name>
</gene>
<evidence type="ECO:0000313" key="3">
    <source>
        <dbReference type="EMBL" id="TNJ29160.1"/>
    </source>
</evidence>
<dbReference type="SMART" id="SM00248">
    <property type="entry name" value="ANK"/>
    <property type="match status" value="3"/>
</dbReference>
<feature type="compositionally biased region" description="Polar residues" evidence="2">
    <location>
        <begin position="970"/>
        <end position="980"/>
    </location>
</feature>
<evidence type="ECO:0000313" key="4">
    <source>
        <dbReference type="Proteomes" id="UP000315496"/>
    </source>
</evidence>
<dbReference type="PANTHER" id="PTHR24184">
    <property type="entry name" value="SI:CH211-189E2.2"/>
    <property type="match status" value="1"/>
</dbReference>
<feature type="coiled-coil region" evidence="1">
    <location>
        <begin position="769"/>
        <end position="829"/>
    </location>
</feature>
<dbReference type="Gene3D" id="1.25.40.20">
    <property type="entry name" value="Ankyrin repeat-containing domain"/>
    <property type="match status" value="1"/>
</dbReference>
<dbReference type="OrthoDB" id="10255000at2759"/>
<dbReference type="AlphaFoldDB" id="A0A4Z1STU2"/>
<sequence>MPSAPSSWFESARNGDAEAVAASLEKYARSTRETGETALIEAAGTNSVPVIKLLIPRESCMVNKNGISALMQAALLNCAEAAEVLAPHEFMILLPDRRDAFMLAAARGNLETMKVIHSFFSLHDDEYGMSALDYAVAENRLRAVEFIVVHHVTIKDELEHAISLAIEREFYDVLDVLRASADRLQQTNCRESRRYDGLIREHSLADSSFRASRDGRRSLSQPSSIQVQGVSLPTRPDNSESCLATPRNNDELIRENQSLKLEVRALKEQADASAEIIDLITASGTAHPYTVGEKVMAKRASSLRSPNVVASEATKNTSNDVEILKLRAELAEAKESITRIASQQQQQVPNMSMPSIAWGSGRFINDSADPRRDSYVIGATDPVTAAEVEHLRCAIEARDREVADLLELHQLQSGEVPEARAKSPPLPPESLVIPLHNPDIGKLRSRIYSAILRSNQGGSNESYPQSASLSGPQPVDRTSLDNKLTTSIPLSAHASQRVTDGLGPGSASMHPSIHGSRPTSARSNTPVINRALQPQQAVELLDARDVEISILREQLNTNLTGQGGSFTLIREEDNEKSALLREKEQELETVKALLAARDDELGVLRERLNAERERCAALSEKAADLPERDLEITRLQKQVEELQKGMAPTHIRAPDLQSIHEMLGNRHADTIRLSSVMVPFKDIPADPETIAETLKRYAEDVKCLIVENNSLARDKEHLSTELKRLTESDAQWADRAAAKDAEIASLREKVSTVLREASRPVVVQPHPSTETYEAKLKEKEEEAERMRKEISRLSIAVAQAKCGGNRDRVRELTQSNNMLLDELREKDAQLEEMRLVLSTRRPSSPGLGSMSSDSEKDALIRHLTQALKEQEQAFIELQAAMADKTLETEHLWQANRTQERALSHSVLAGQLQAKSARGTGAVSPVLLRDDDEVQSLRRSLRSTSNELNHLKAALYAGNLVIDETRARQSGASFGSLTGDNSRLRTPVNTK</sequence>
<feature type="region of interest" description="Disordered" evidence="2">
    <location>
        <begin position="970"/>
        <end position="990"/>
    </location>
</feature>
<organism evidence="3 4">
    <name type="scientific">Giardia muris</name>
    <dbReference type="NCBI Taxonomy" id="5742"/>
    <lineage>
        <taxon>Eukaryota</taxon>
        <taxon>Metamonada</taxon>
        <taxon>Diplomonadida</taxon>
        <taxon>Hexamitidae</taxon>
        <taxon>Giardiinae</taxon>
        <taxon>Giardia</taxon>
    </lineage>
</organism>
<feature type="compositionally biased region" description="Polar residues" evidence="2">
    <location>
        <begin position="218"/>
        <end position="231"/>
    </location>
</feature>